<organism evidence="3 4">
    <name type="scientific">Cephalotus follicularis</name>
    <name type="common">Albany pitcher plant</name>
    <dbReference type="NCBI Taxonomy" id="3775"/>
    <lineage>
        <taxon>Eukaryota</taxon>
        <taxon>Viridiplantae</taxon>
        <taxon>Streptophyta</taxon>
        <taxon>Embryophyta</taxon>
        <taxon>Tracheophyta</taxon>
        <taxon>Spermatophyta</taxon>
        <taxon>Magnoliopsida</taxon>
        <taxon>eudicotyledons</taxon>
        <taxon>Gunneridae</taxon>
        <taxon>Pentapetalae</taxon>
        <taxon>rosids</taxon>
        <taxon>fabids</taxon>
        <taxon>Oxalidales</taxon>
        <taxon>Cephalotaceae</taxon>
        <taxon>Cephalotus</taxon>
    </lineage>
</organism>
<dbReference type="InterPro" id="IPR012337">
    <property type="entry name" value="RNaseH-like_sf"/>
</dbReference>
<dbReference type="AlphaFoldDB" id="A0A1Q3CK13"/>
<dbReference type="InterPro" id="IPR007021">
    <property type="entry name" value="DUF659"/>
</dbReference>
<dbReference type="InterPro" id="IPR008906">
    <property type="entry name" value="HATC_C_dom"/>
</dbReference>
<dbReference type="PANTHER" id="PTHR32166:SF74">
    <property type="entry name" value="OS05G0256350 PROTEIN"/>
    <property type="match status" value="1"/>
</dbReference>
<dbReference type="EMBL" id="BDDD01002213">
    <property type="protein sequence ID" value="GAV80559.1"/>
    <property type="molecule type" value="Genomic_DNA"/>
</dbReference>
<comment type="caution">
    <text evidence="3">The sequence shown here is derived from an EMBL/GenBank/DDBJ whole genome shotgun (WGS) entry which is preliminary data.</text>
</comment>
<evidence type="ECO:0000259" key="2">
    <source>
        <dbReference type="Pfam" id="PF05699"/>
    </source>
</evidence>
<evidence type="ECO:0000313" key="3">
    <source>
        <dbReference type="EMBL" id="GAV80559.1"/>
    </source>
</evidence>
<proteinExistence type="predicted"/>
<dbReference type="STRING" id="3775.A0A1Q3CK13"/>
<dbReference type="OrthoDB" id="2013475at2759"/>
<feature type="non-terminal residue" evidence="3">
    <location>
        <position position="1"/>
    </location>
</feature>
<accession>A0A1Q3CK13</accession>
<sequence>ERACRKIARWMYDAGISFNAVKHDSFHAMIEASQLGMKPYHEVRVPSLKKQLEHSKNMMNEPKVDWAKYGCSVMSDGGTDKSAYFTATCPRGTMFVDSVDASSFSKNDDKMFEMLDNFVQCIGPKNVILAVIDSASSNVMAGRLLVAKYHHLYWTPIPCAAYCMDLMLENIGKVNNTMRTLRRAITLNSYIYTRLGVLNTRRKFTGQEELLRPAKTRFATTFFTLASVHWQKENSRKVVDVSMFKWAKDVLGKKVTSIILIPSFWNSIMFCLKVASPLRVLRLVDGEKKPPIGYVYEAMNRVKEAIMKDFSRNEEKYREIFAIIDRMWEVQLHLPLHAAGYFLNPKFYNTNKNVDSDFEVQDGLLKCIQRFVPSTDVQDKITDKLTIYKRTESLFGIPMAIRPRTSKGPSTPNLQLFAMKVISLTCSALGCERNWSIFEHLHSKKRNRLAQQKLSDLVYIKYNRALKRRYKIRDTVDPISLKDMDDINEWLIGRTEEEDEDTDNDFVFDDTDGLLELQR</sequence>
<feature type="domain" description="HAT C-terminal dimerisation" evidence="2">
    <location>
        <begin position="408"/>
        <end position="463"/>
    </location>
</feature>
<dbReference type="InParanoid" id="A0A1Q3CK13"/>
<dbReference type="Proteomes" id="UP000187406">
    <property type="component" value="Unassembled WGS sequence"/>
</dbReference>
<gene>
    <name evidence="3" type="ORF">CFOL_v3_24019</name>
</gene>
<reference evidence="4" key="1">
    <citation type="submission" date="2016-04" db="EMBL/GenBank/DDBJ databases">
        <title>Cephalotus genome sequencing.</title>
        <authorList>
            <person name="Fukushima K."/>
            <person name="Hasebe M."/>
            <person name="Fang X."/>
        </authorList>
    </citation>
    <scope>NUCLEOTIDE SEQUENCE [LARGE SCALE GENOMIC DNA]</scope>
    <source>
        <strain evidence="4">cv. St1</strain>
    </source>
</reference>
<feature type="domain" description="DUF659" evidence="1">
    <location>
        <begin position="40"/>
        <end position="184"/>
    </location>
</feature>
<name>A0A1Q3CK13_CEPFO</name>
<keyword evidence="4" id="KW-1185">Reference proteome</keyword>
<dbReference type="GO" id="GO:0046983">
    <property type="term" value="F:protein dimerization activity"/>
    <property type="evidence" value="ECO:0007669"/>
    <property type="project" value="InterPro"/>
</dbReference>
<dbReference type="Pfam" id="PF04937">
    <property type="entry name" value="DUF659"/>
    <property type="match status" value="1"/>
</dbReference>
<dbReference type="Pfam" id="PF05699">
    <property type="entry name" value="Dimer_Tnp_hAT"/>
    <property type="match status" value="1"/>
</dbReference>
<dbReference type="SUPFAM" id="SSF53098">
    <property type="entry name" value="Ribonuclease H-like"/>
    <property type="match status" value="1"/>
</dbReference>
<evidence type="ECO:0000313" key="4">
    <source>
        <dbReference type="Proteomes" id="UP000187406"/>
    </source>
</evidence>
<evidence type="ECO:0000259" key="1">
    <source>
        <dbReference type="Pfam" id="PF04937"/>
    </source>
</evidence>
<dbReference type="PANTHER" id="PTHR32166">
    <property type="entry name" value="OSJNBA0013A04.12 PROTEIN"/>
    <property type="match status" value="1"/>
</dbReference>
<protein>
    <submittedName>
        <fullName evidence="3">DUF659 domain-containing protein/Dimer_Tnp_hAT domain-containing protein</fullName>
    </submittedName>
</protein>